<dbReference type="RefSeq" id="WP_289455763.1">
    <property type="nucleotide sequence ID" value="NZ_JAUCGQ010000001.1"/>
</dbReference>
<dbReference type="Proteomes" id="UP001529338">
    <property type="component" value="Unassembled WGS sequence"/>
</dbReference>
<protein>
    <submittedName>
        <fullName evidence="1">Uncharacterized protein</fullName>
    </submittedName>
</protein>
<evidence type="ECO:0000313" key="1">
    <source>
        <dbReference type="EMBL" id="MDM7855328.1"/>
    </source>
</evidence>
<accession>A0ABT7SGK7</accession>
<proteinExistence type="predicted"/>
<organism evidence="1 2">
    <name type="scientific">Cellulomonas alba</name>
    <dbReference type="NCBI Taxonomy" id="3053467"/>
    <lineage>
        <taxon>Bacteria</taxon>
        <taxon>Bacillati</taxon>
        <taxon>Actinomycetota</taxon>
        <taxon>Actinomycetes</taxon>
        <taxon>Micrococcales</taxon>
        <taxon>Cellulomonadaceae</taxon>
        <taxon>Cellulomonas</taxon>
    </lineage>
</organism>
<gene>
    <name evidence="1" type="ORF">QRT04_10345</name>
</gene>
<comment type="caution">
    <text evidence="1">The sequence shown here is derived from an EMBL/GenBank/DDBJ whole genome shotgun (WGS) entry which is preliminary data.</text>
</comment>
<dbReference type="EMBL" id="JAUCGQ010000001">
    <property type="protein sequence ID" value="MDM7855328.1"/>
    <property type="molecule type" value="Genomic_DNA"/>
</dbReference>
<keyword evidence="2" id="KW-1185">Reference proteome</keyword>
<sequence>MTPPVGAPILDLHLHRRALRAERARVGWWRRLLRARMDLAVAQAAGPQPLGEGVAFQLPIEVSVEVPRPAELGALLAGPGASDVGRLSELRELDERLARYEAGVDDALDRATERLVSCLTDDVAASAVRAPGPRDHS</sequence>
<reference evidence="1 2" key="1">
    <citation type="submission" date="2023-06" db="EMBL/GenBank/DDBJ databases">
        <title>Cellulomonas sp. MW4 Whole genome sequence.</title>
        <authorList>
            <person name="Park S."/>
        </authorList>
    </citation>
    <scope>NUCLEOTIDE SEQUENCE [LARGE SCALE GENOMIC DNA]</scope>
    <source>
        <strain evidence="1 2">MW4</strain>
    </source>
</reference>
<evidence type="ECO:0000313" key="2">
    <source>
        <dbReference type="Proteomes" id="UP001529338"/>
    </source>
</evidence>
<name>A0ABT7SGK7_9CELL</name>